<keyword evidence="6 9" id="KW-0211">Defensin</keyword>
<dbReference type="STRING" id="379532.ENSPCOP00000022194"/>
<comment type="function">
    <text evidence="9">Has antibacterial activity.</text>
</comment>
<protein>
    <recommendedName>
        <fullName evidence="9">Beta-defensin</fullName>
    </recommendedName>
</protein>
<dbReference type="PANTHER" id="PTHR15001:SF10">
    <property type="entry name" value="BETA-DEFENSIN 135"/>
    <property type="match status" value="1"/>
</dbReference>
<dbReference type="InterPro" id="IPR025933">
    <property type="entry name" value="Beta_defensin_dom"/>
</dbReference>
<dbReference type="GO" id="GO:0005576">
    <property type="term" value="C:extracellular region"/>
    <property type="evidence" value="ECO:0007669"/>
    <property type="project" value="UniProtKB-SubCell"/>
</dbReference>
<keyword evidence="8" id="KW-1015">Disulfide bond</keyword>
<feature type="domain" description="Beta-defensin" evidence="10">
    <location>
        <begin position="36"/>
        <end position="65"/>
    </location>
</feature>
<evidence type="ECO:0000256" key="7">
    <source>
        <dbReference type="ARBA" id="ARBA00023022"/>
    </source>
</evidence>
<dbReference type="Ensembl" id="ENSPCOT00000032865.1">
    <property type="protein sequence ID" value="ENSPCOP00000022194.1"/>
    <property type="gene ID" value="ENSPCOG00000023176.1"/>
</dbReference>
<dbReference type="PANTHER" id="PTHR15001">
    <property type="entry name" value="BETA-DEFENSIN 123-RELATED"/>
    <property type="match status" value="1"/>
</dbReference>
<evidence type="ECO:0000256" key="5">
    <source>
        <dbReference type="ARBA" id="ARBA00022729"/>
    </source>
</evidence>
<keyword evidence="12" id="KW-1185">Reference proteome</keyword>
<comment type="subcellular location">
    <subcellularLocation>
        <location evidence="1 9">Secreted</location>
    </subcellularLocation>
</comment>
<feature type="signal peptide" evidence="9">
    <location>
        <begin position="1"/>
        <end position="24"/>
    </location>
</feature>
<evidence type="ECO:0000259" key="10">
    <source>
        <dbReference type="Pfam" id="PF13841"/>
    </source>
</evidence>
<evidence type="ECO:0000256" key="6">
    <source>
        <dbReference type="ARBA" id="ARBA00022940"/>
    </source>
</evidence>
<keyword evidence="7 9" id="KW-0044">Antibiotic</keyword>
<reference evidence="11" key="2">
    <citation type="submission" date="2025-09" db="UniProtKB">
        <authorList>
            <consortium name="Ensembl"/>
        </authorList>
    </citation>
    <scope>IDENTIFICATION</scope>
</reference>
<evidence type="ECO:0000256" key="2">
    <source>
        <dbReference type="ARBA" id="ARBA00007371"/>
    </source>
</evidence>
<dbReference type="Pfam" id="PF13841">
    <property type="entry name" value="Defensin_beta_2"/>
    <property type="match status" value="1"/>
</dbReference>
<accession>A0A2K6G7I0</accession>
<evidence type="ECO:0000256" key="8">
    <source>
        <dbReference type="ARBA" id="ARBA00023157"/>
    </source>
</evidence>
<keyword evidence="4 9" id="KW-0929">Antimicrobial</keyword>
<dbReference type="GO" id="GO:0042742">
    <property type="term" value="P:defense response to bacterium"/>
    <property type="evidence" value="ECO:0007669"/>
    <property type="project" value="UniProtKB-UniRule"/>
</dbReference>
<keyword evidence="5 9" id="KW-0732">Signal</keyword>
<comment type="similarity">
    <text evidence="2 9">Belongs to the beta-defensin family.</text>
</comment>
<feature type="chain" id="PRO_5014207331" description="Beta-defensin" evidence="9">
    <location>
        <begin position="25"/>
        <end position="77"/>
    </location>
</feature>
<evidence type="ECO:0000313" key="12">
    <source>
        <dbReference type="Proteomes" id="UP000233160"/>
    </source>
</evidence>
<dbReference type="GO" id="GO:0045087">
    <property type="term" value="P:innate immune response"/>
    <property type="evidence" value="ECO:0007669"/>
    <property type="project" value="InterPro"/>
</dbReference>
<dbReference type="Proteomes" id="UP000233160">
    <property type="component" value="Unassembled WGS sequence"/>
</dbReference>
<evidence type="ECO:0000313" key="11">
    <source>
        <dbReference type="Ensembl" id="ENSPCOP00000022194.1"/>
    </source>
</evidence>
<reference evidence="11" key="1">
    <citation type="submission" date="2025-08" db="UniProtKB">
        <authorList>
            <consortium name="Ensembl"/>
        </authorList>
    </citation>
    <scope>IDENTIFICATION</scope>
</reference>
<evidence type="ECO:0000256" key="4">
    <source>
        <dbReference type="ARBA" id="ARBA00022529"/>
    </source>
</evidence>
<dbReference type="AlphaFoldDB" id="A0A2K6G7I0"/>
<dbReference type="OMA" id="NTCWRTK"/>
<dbReference type="InterPro" id="IPR050544">
    <property type="entry name" value="Beta-defensin"/>
</dbReference>
<organism evidence="11 12">
    <name type="scientific">Propithecus coquereli</name>
    <name type="common">Coquerel's sifaka</name>
    <name type="synonym">Propithecus verreauxi coquereli</name>
    <dbReference type="NCBI Taxonomy" id="379532"/>
    <lineage>
        <taxon>Eukaryota</taxon>
        <taxon>Metazoa</taxon>
        <taxon>Chordata</taxon>
        <taxon>Craniata</taxon>
        <taxon>Vertebrata</taxon>
        <taxon>Euteleostomi</taxon>
        <taxon>Mammalia</taxon>
        <taxon>Eutheria</taxon>
        <taxon>Euarchontoglires</taxon>
        <taxon>Primates</taxon>
        <taxon>Strepsirrhini</taxon>
        <taxon>Lemuriformes</taxon>
        <taxon>Indriidae</taxon>
        <taxon>Propithecus</taxon>
    </lineage>
</organism>
<evidence type="ECO:0000256" key="3">
    <source>
        <dbReference type="ARBA" id="ARBA00022525"/>
    </source>
</evidence>
<gene>
    <name evidence="11" type="primary">DEFB135</name>
</gene>
<evidence type="ECO:0000256" key="1">
    <source>
        <dbReference type="ARBA" id="ARBA00004613"/>
    </source>
</evidence>
<name>A0A2K6G7I0_PROCO</name>
<keyword evidence="3 9" id="KW-0964">Secreted</keyword>
<proteinExistence type="inferred from homology"/>
<dbReference type="GeneTree" id="ENSGT00530000064429"/>
<evidence type="ECO:0000256" key="9">
    <source>
        <dbReference type="RuleBase" id="RU231113"/>
    </source>
</evidence>
<sequence>MAMRSVLVVLVVLVLLSYVPPVRSGPNIYIARIFASCWRLKGSCKTRCDSKEVYHILCNTANLCCIEKKHLPILVGK</sequence>